<organism evidence="3 4">
    <name type="scientific">Coprinopsis marcescibilis</name>
    <name type="common">Agaric fungus</name>
    <name type="synonym">Psathyrella marcescibilis</name>
    <dbReference type="NCBI Taxonomy" id="230819"/>
    <lineage>
        <taxon>Eukaryota</taxon>
        <taxon>Fungi</taxon>
        <taxon>Dikarya</taxon>
        <taxon>Basidiomycota</taxon>
        <taxon>Agaricomycotina</taxon>
        <taxon>Agaricomycetes</taxon>
        <taxon>Agaricomycetidae</taxon>
        <taxon>Agaricales</taxon>
        <taxon>Agaricineae</taxon>
        <taxon>Psathyrellaceae</taxon>
        <taxon>Coprinopsis</taxon>
    </lineage>
</organism>
<evidence type="ECO:0000313" key="3">
    <source>
        <dbReference type="EMBL" id="TFK23570.1"/>
    </source>
</evidence>
<protein>
    <recommendedName>
        <fullName evidence="2">DUF6533 domain-containing protein</fullName>
    </recommendedName>
</protein>
<name>A0A5C3KSL8_COPMA</name>
<feature type="transmembrane region" description="Helical" evidence="1">
    <location>
        <begin position="220"/>
        <end position="239"/>
    </location>
</feature>
<keyword evidence="1" id="KW-0472">Membrane</keyword>
<dbReference type="Pfam" id="PF20151">
    <property type="entry name" value="DUF6533"/>
    <property type="match status" value="1"/>
</dbReference>
<feature type="transmembrane region" description="Helical" evidence="1">
    <location>
        <begin position="94"/>
        <end position="116"/>
    </location>
</feature>
<keyword evidence="1" id="KW-1133">Transmembrane helix</keyword>
<evidence type="ECO:0000313" key="4">
    <source>
        <dbReference type="Proteomes" id="UP000307440"/>
    </source>
</evidence>
<evidence type="ECO:0000259" key="2">
    <source>
        <dbReference type="Pfam" id="PF20151"/>
    </source>
</evidence>
<reference evidence="3 4" key="1">
    <citation type="journal article" date="2019" name="Nat. Ecol. Evol.">
        <title>Megaphylogeny resolves global patterns of mushroom evolution.</title>
        <authorList>
            <person name="Varga T."/>
            <person name="Krizsan K."/>
            <person name="Foldi C."/>
            <person name="Dima B."/>
            <person name="Sanchez-Garcia M."/>
            <person name="Sanchez-Ramirez S."/>
            <person name="Szollosi G.J."/>
            <person name="Szarkandi J.G."/>
            <person name="Papp V."/>
            <person name="Albert L."/>
            <person name="Andreopoulos W."/>
            <person name="Angelini C."/>
            <person name="Antonin V."/>
            <person name="Barry K.W."/>
            <person name="Bougher N.L."/>
            <person name="Buchanan P."/>
            <person name="Buyck B."/>
            <person name="Bense V."/>
            <person name="Catcheside P."/>
            <person name="Chovatia M."/>
            <person name="Cooper J."/>
            <person name="Damon W."/>
            <person name="Desjardin D."/>
            <person name="Finy P."/>
            <person name="Geml J."/>
            <person name="Haridas S."/>
            <person name="Hughes K."/>
            <person name="Justo A."/>
            <person name="Karasinski D."/>
            <person name="Kautmanova I."/>
            <person name="Kiss B."/>
            <person name="Kocsube S."/>
            <person name="Kotiranta H."/>
            <person name="LaButti K.M."/>
            <person name="Lechner B.E."/>
            <person name="Liimatainen K."/>
            <person name="Lipzen A."/>
            <person name="Lukacs Z."/>
            <person name="Mihaltcheva S."/>
            <person name="Morgado L.N."/>
            <person name="Niskanen T."/>
            <person name="Noordeloos M.E."/>
            <person name="Ohm R.A."/>
            <person name="Ortiz-Santana B."/>
            <person name="Ovrebo C."/>
            <person name="Racz N."/>
            <person name="Riley R."/>
            <person name="Savchenko A."/>
            <person name="Shiryaev A."/>
            <person name="Soop K."/>
            <person name="Spirin V."/>
            <person name="Szebenyi C."/>
            <person name="Tomsovsky M."/>
            <person name="Tulloss R.E."/>
            <person name="Uehling J."/>
            <person name="Grigoriev I.V."/>
            <person name="Vagvolgyi C."/>
            <person name="Papp T."/>
            <person name="Martin F.M."/>
            <person name="Miettinen O."/>
            <person name="Hibbett D.S."/>
            <person name="Nagy L.G."/>
        </authorList>
    </citation>
    <scope>NUCLEOTIDE SEQUENCE [LARGE SCALE GENOMIC DNA]</scope>
    <source>
        <strain evidence="3 4">CBS 121175</strain>
    </source>
</reference>
<keyword evidence="4" id="KW-1185">Reference proteome</keyword>
<accession>A0A5C3KSL8</accession>
<dbReference type="AlphaFoldDB" id="A0A5C3KSL8"/>
<gene>
    <name evidence="3" type="ORF">FA15DRAFT_461509</name>
</gene>
<dbReference type="Proteomes" id="UP000307440">
    <property type="component" value="Unassembled WGS sequence"/>
</dbReference>
<proteinExistence type="predicted"/>
<dbReference type="InterPro" id="IPR045340">
    <property type="entry name" value="DUF6533"/>
</dbReference>
<dbReference type="EMBL" id="ML210216">
    <property type="protein sequence ID" value="TFK23570.1"/>
    <property type="molecule type" value="Genomic_DNA"/>
</dbReference>
<dbReference type="OrthoDB" id="3350812at2759"/>
<feature type="transmembrane region" description="Helical" evidence="1">
    <location>
        <begin position="176"/>
        <end position="199"/>
    </location>
</feature>
<feature type="domain" description="DUF6533" evidence="2">
    <location>
        <begin position="29"/>
        <end position="73"/>
    </location>
</feature>
<keyword evidence="1" id="KW-0812">Transmembrane</keyword>
<evidence type="ECO:0000256" key="1">
    <source>
        <dbReference type="SAM" id="Phobius"/>
    </source>
</evidence>
<sequence length="355" mass="39410">MSLPSTFILSDILGPLVEGARNGIITKQFILASAVVWWLDYFETLQKEVDLVWGSQTSLVKILFFLSRYSVPIHLGFNSSFSFMMRIGKQHCAVAFYGSVVSALFNGTVSEALLYYQVYAFSHKNPILGIYLAVQFAIVWSSVLFVQIMYFRGLTFSAYGMGTIVNCVPQETKGQLMGIAFVISVLSVAVLVVITIVIIMRKYRNFKSALLSSFIRDGMLYLYAIAAMGIISAVLTYAGKDTIKWVMGTPKSVAYGVLASRMVLHLRHIAHKQARSGGVAPPFTSITFASPSRRPSIHFDTTQKSDIETFSLAPVPMPQSPIMGITVAVSTTVHVDNMNDPEAPKRYEHHDIRYE</sequence>
<dbReference type="STRING" id="230819.A0A5C3KSL8"/>
<feature type="transmembrane region" description="Helical" evidence="1">
    <location>
        <begin position="128"/>
        <end position="151"/>
    </location>
</feature>